<feature type="transmembrane region" description="Helical" evidence="1">
    <location>
        <begin position="7"/>
        <end position="27"/>
    </location>
</feature>
<dbReference type="AlphaFoldDB" id="A0A127JYK1"/>
<evidence type="ECO:0008006" key="4">
    <source>
        <dbReference type="Google" id="ProtNLM"/>
    </source>
</evidence>
<gene>
    <name evidence="2" type="ORF">UC35_21990</name>
</gene>
<dbReference type="PANTHER" id="PTHR30441">
    <property type="entry name" value="DUF748 DOMAIN-CONTAINING PROTEIN"/>
    <property type="match status" value="1"/>
</dbReference>
<dbReference type="InterPro" id="IPR052894">
    <property type="entry name" value="AsmA-related"/>
</dbReference>
<proteinExistence type="predicted"/>
<dbReference type="GO" id="GO:0005886">
    <property type="term" value="C:plasma membrane"/>
    <property type="evidence" value="ECO:0007669"/>
    <property type="project" value="TreeGrafter"/>
</dbReference>
<keyword evidence="1" id="KW-0812">Transmembrane</keyword>
<evidence type="ECO:0000313" key="3">
    <source>
        <dbReference type="Proteomes" id="UP000070433"/>
    </source>
</evidence>
<evidence type="ECO:0000256" key="1">
    <source>
        <dbReference type="SAM" id="Phobius"/>
    </source>
</evidence>
<dbReference type="PATRIC" id="fig|94132.3.peg.4483"/>
<dbReference type="PANTHER" id="PTHR30441:SF8">
    <property type="entry name" value="DUF748 DOMAIN-CONTAINING PROTEIN"/>
    <property type="match status" value="1"/>
</dbReference>
<accession>A0A127JYK1</accession>
<dbReference type="InterPro" id="IPR008023">
    <property type="entry name" value="DUF748"/>
</dbReference>
<protein>
    <recommendedName>
        <fullName evidence="4">DUF748 domain-containing protein</fullName>
    </recommendedName>
</protein>
<keyword evidence="1" id="KW-1133">Transmembrane helix</keyword>
<dbReference type="RefSeq" id="WP_061503434.1">
    <property type="nucleotide sequence ID" value="NZ_CP010951.1"/>
</dbReference>
<dbReference type="Pfam" id="PF05359">
    <property type="entry name" value="DUF748"/>
    <property type="match status" value="1"/>
</dbReference>
<keyword evidence="1" id="KW-0472">Membrane</keyword>
<organism evidence="2 3">
    <name type="scientific">Ramlibacter tataouinensis</name>
    <dbReference type="NCBI Taxonomy" id="94132"/>
    <lineage>
        <taxon>Bacteria</taxon>
        <taxon>Pseudomonadati</taxon>
        <taxon>Pseudomonadota</taxon>
        <taxon>Betaproteobacteria</taxon>
        <taxon>Burkholderiales</taxon>
        <taxon>Comamonadaceae</taxon>
        <taxon>Ramlibacter</taxon>
    </lineage>
</organism>
<name>A0A127JYK1_9BURK</name>
<evidence type="ECO:0000313" key="2">
    <source>
        <dbReference type="EMBL" id="AMO25009.1"/>
    </source>
</evidence>
<keyword evidence="3" id="KW-1185">Reference proteome</keyword>
<dbReference type="OrthoDB" id="9757969at2"/>
<dbReference type="Proteomes" id="UP000070433">
    <property type="component" value="Chromosome"/>
</dbReference>
<sequence length="1134" mass="121647">MTRRWKIGAAVAGIGIAVYALFGFFAVPRLVQWQVPRIAASELQRQGSVGEVKFNPFTLRLVADKLALAESDGRPLVSIDRVVAQGDWRSPFRRAWSLRELRIEGPALRVAVDPDGRSNVGRLLEALQQKAEPRKKEGEEQAMPRFVAENLSVTRGRVDIDDQQAGYAEQVMPIELQLNRISTLPQDANGHNLSADIGSGGRVLWRGDASINPVRAQGEVTVESVRLRPPGAYLDKLIRVALADGVLNAKLPYSVAVDGGRVQAKVANGTVSIDGAQGIRADAKEPFAVLKRVDVTGLAGDLAARELTIDAFKVTGGELVVRRDFRGEFDLGKQVADKAGEATDGNSSAEPAGPWKLAVKQLQLEQIKLRAVDASVEPPTTWDVEQLGLALAIEAQGSAQGPVANLREANLRLEGLSASQGDARPVRIERVNLADATADLATRRVEIGKLSVEGGRIRVVRDERGGIDLMRLTNPTPAGARKKESGPEWSAQAHQVALSGLAVEVEDRGIGLRTQLQDVSLQVHEAGTDMTRPVPFEGGFRVREGGQFAMKGQAIPAARSVTADVQLRDLPVAVAQPVLERHLLLKLAAGTLNVQGRVEAKAGKDAPIVQFTGNSEVAGLRLLEANGKPFASWRMLSAKGVKASLAGVDIPEVRLIGSDSTLTIEADRSINAARLLVKKPEQQQPAVVKTAARAGPAQASEPFPVRIGALRLQDCKLNFQDLSLTPQFGALIHKLNGTIVGLSTKRGTRSQLELDGSVDEFGLARIRGALNPFEPRENTDVSVVFRNIDMVSQSPYSMKFAGYRIAAGKMSLDLQYQVRNSELAGDNKIVIDQLTLGEKVESPDATKLPVKLAVSILKDDQGRIDLGLPVRGSLEDPEFDYGALIWKALVSFVTKVLASPFRAMAGGGGSGEDRLEAIEFDVGSAQLLPPEREKLARVADVMKKREQFKVAVPAGYAQEADTSALRARAVHQELARRAGLPAAAQEAGSRPDLGDSRMQSAVRELYAQRFGDAELDKMRVAAQNAPPSTAALGASGSSPPQKLSVFQQVRRAMRNEPQVADTGGFYGELLQRLEKEQALAPEALARLGQQRAEAVTSALAQAGVPPGRVTTAAPVAVDMGAQQMVPLKLALDVM</sequence>
<reference evidence="2 3" key="1">
    <citation type="journal article" date="2014" name="Int. J. Syst. Evol. Microbiol.">
        <title>Ramlibacter solisilvae sp. nov., isolated from forest soil, and emended description of the genus Ramlibacter.</title>
        <authorList>
            <person name="Lee H.J."/>
            <person name="Lee S.H."/>
            <person name="Lee S.S."/>
            <person name="Lee J.S."/>
            <person name="Kim Y."/>
            <person name="Kim S.C."/>
            <person name="Jeon C.O."/>
        </authorList>
    </citation>
    <scope>NUCLEOTIDE SEQUENCE [LARGE SCALE GENOMIC DNA]</scope>
    <source>
        <strain evidence="2 3">5-10</strain>
    </source>
</reference>
<dbReference type="EMBL" id="CP010951">
    <property type="protein sequence ID" value="AMO25009.1"/>
    <property type="molecule type" value="Genomic_DNA"/>
</dbReference>
<dbReference type="GO" id="GO:0090313">
    <property type="term" value="P:regulation of protein targeting to membrane"/>
    <property type="evidence" value="ECO:0007669"/>
    <property type="project" value="TreeGrafter"/>
</dbReference>